<keyword evidence="3" id="KW-1185">Reference proteome</keyword>
<evidence type="ECO:0008006" key="5">
    <source>
        <dbReference type="Google" id="ProtNLM"/>
    </source>
</evidence>
<evidence type="ECO:0000313" key="3">
    <source>
        <dbReference type="Proteomes" id="UP000663828"/>
    </source>
</evidence>
<dbReference type="EMBL" id="CAJNOJ010000502">
    <property type="protein sequence ID" value="CAF1469748.1"/>
    <property type="molecule type" value="Genomic_DNA"/>
</dbReference>
<protein>
    <recommendedName>
        <fullName evidence="5">NAD(+)--protein-arginine ADP-ribosyltransferase</fullName>
    </recommendedName>
</protein>
<dbReference type="EMBL" id="CAJNOR010000640">
    <property type="protein sequence ID" value="CAF0969912.1"/>
    <property type="molecule type" value="Genomic_DNA"/>
</dbReference>
<dbReference type="SUPFAM" id="SSF56399">
    <property type="entry name" value="ADP-ribosylation"/>
    <property type="match status" value="1"/>
</dbReference>
<dbReference type="PROSITE" id="PS51996">
    <property type="entry name" value="TR_MART"/>
    <property type="match status" value="1"/>
</dbReference>
<evidence type="ECO:0000313" key="2">
    <source>
        <dbReference type="EMBL" id="CAF1469748.1"/>
    </source>
</evidence>
<dbReference type="Proteomes" id="UP000663828">
    <property type="component" value="Unassembled WGS sequence"/>
</dbReference>
<reference evidence="2" key="1">
    <citation type="submission" date="2021-02" db="EMBL/GenBank/DDBJ databases">
        <authorList>
            <person name="Nowell W R."/>
        </authorList>
    </citation>
    <scope>NUCLEOTIDE SEQUENCE</scope>
</reference>
<dbReference type="Proteomes" id="UP000663852">
    <property type="component" value="Unassembled WGS sequence"/>
</dbReference>
<comment type="caution">
    <text evidence="2">The sequence shown here is derived from an EMBL/GenBank/DDBJ whole genome shotgun (WGS) entry which is preliminary data.</text>
</comment>
<gene>
    <name evidence="2" type="ORF">EDS130_LOCUS40710</name>
    <name evidence="1" type="ORF">XAT740_LOCUS11610</name>
</gene>
<dbReference type="Gene3D" id="3.90.176.10">
    <property type="entry name" value="Toxin ADP-ribosyltransferase, Chain A, domain 1"/>
    <property type="match status" value="1"/>
</dbReference>
<evidence type="ECO:0000313" key="4">
    <source>
        <dbReference type="Proteomes" id="UP000663852"/>
    </source>
</evidence>
<evidence type="ECO:0000313" key="1">
    <source>
        <dbReference type="EMBL" id="CAF0969912.1"/>
    </source>
</evidence>
<sequence length="306" mass="35273">MGSSSSNLADQKELLYSIADQRCYINYSPKKTVYEWHLLVDESSYALEKAKRLRSQYELLYKPRHRLIEFLRQSNTIIKDSVDAFLKGYLNEFVDETVGDDLRIASENNEPASVLRAYSRSQSFTKKIHSDMAKNTYHQFTLYCTPLNCNILARTHDSIQAFITILFHPKLDCYLCKKDIIVYRGAVVDDERVLEGYEKNSIIISTTFLSTSTDPHVAGMFGGCDTDASISNNILLLCTYKLHNNGRTSLRMESESNFEDEKEILIFPYIPFQIISIKRTQIGPSNRQKVEVEFEEISVDKIDHQK</sequence>
<organism evidence="2 4">
    <name type="scientific">Adineta ricciae</name>
    <name type="common">Rotifer</name>
    <dbReference type="NCBI Taxonomy" id="249248"/>
    <lineage>
        <taxon>Eukaryota</taxon>
        <taxon>Metazoa</taxon>
        <taxon>Spiralia</taxon>
        <taxon>Gnathifera</taxon>
        <taxon>Rotifera</taxon>
        <taxon>Eurotatoria</taxon>
        <taxon>Bdelloidea</taxon>
        <taxon>Adinetida</taxon>
        <taxon>Adinetidae</taxon>
        <taxon>Adineta</taxon>
    </lineage>
</organism>
<name>A0A815R1F0_ADIRI</name>
<accession>A0A815R1F0</accession>
<dbReference type="OrthoDB" id="10006739at2759"/>
<dbReference type="AlphaFoldDB" id="A0A815R1F0"/>
<proteinExistence type="predicted"/>